<accession>A0A642V0U1</accession>
<proteinExistence type="predicted"/>
<dbReference type="AlphaFoldDB" id="A0A642V0U1"/>
<feature type="transmembrane region" description="Helical" evidence="5">
    <location>
        <begin position="182"/>
        <end position="202"/>
    </location>
</feature>
<dbReference type="SUPFAM" id="SSF103473">
    <property type="entry name" value="MFS general substrate transporter"/>
    <property type="match status" value="1"/>
</dbReference>
<name>A0A642V0U1_9ASCO</name>
<evidence type="ECO:0000256" key="2">
    <source>
        <dbReference type="ARBA" id="ARBA00022692"/>
    </source>
</evidence>
<reference evidence="7" key="1">
    <citation type="journal article" date="2019" name="G3 (Bethesda)">
        <title>Genome Assemblies of Two Rare Opportunistic Yeast Pathogens: Diutina rugosa (syn. Candida rugosa) and Trichomonascus ciferrii (syn. Candida ciferrii).</title>
        <authorList>
            <person name="Mixao V."/>
            <person name="Saus E."/>
            <person name="Hansen A.P."/>
            <person name="Lass-Florl C."/>
            <person name="Gabaldon T."/>
        </authorList>
    </citation>
    <scope>NUCLEOTIDE SEQUENCE</scope>
    <source>
        <strain evidence="7">CBS 4856</strain>
    </source>
</reference>
<dbReference type="GO" id="GO:0005886">
    <property type="term" value="C:plasma membrane"/>
    <property type="evidence" value="ECO:0007669"/>
    <property type="project" value="TreeGrafter"/>
</dbReference>
<feature type="transmembrane region" description="Helical" evidence="5">
    <location>
        <begin position="96"/>
        <end position="118"/>
    </location>
</feature>
<comment type="caution">
    <text evidence="7">The sequence shown here is derived from an EMBL/GenBank/DDBJ whole genome shotgun (WGS) entry which is preliminary data.</text>
</comment>
<evidence type="ECO:0000313" key="7">
    <source>
        <dbReference type="EMBL" id="KAA8909748.1"/>
    </source>
</evidence>
<evidence type="ECO:0000313" key="8">
    <source>
        <dbReference type="Proteomes" id="UP000761534"/>
    </source>
</evidence>
<dbReference type="Proteomes" id="UP000761534">
    <property type="component" value="Unassembled WGS sequence"/>
</dbReference>
<dbReference type="EMBL" id="SWFS01000334">
    <property type="protein sequence ID" value="KAA8909748.1"/>
    <property type="molecule type" value="Genomic_DNA"/>
</dbReference>
<evidence type="ECO:0000256" key="1">
    <source>
        <dbReference type="ARBA" id="ARBA00004141"/>
    </source>
</evidence>
<feature type="transmembrane region" description="Helical" evidence="5">
    <location>
        <begin position="214"/>
        <end position="235"/>
    </location>
</feature>
<dbReference type="VEuPathDB" id="FungiDB:TRICI_004397"/>
<dbReference type="PANTHER" id="PTHR23508:SF10">
    <property type="entry name" value="CARBOXYLIC ACID TRANSPORTER PROTEIN HOMOLOG"/>
    <property type="match status" value="1"/>
</dbReference>
<feature type="transmembrane region" description="Helical" evidence="5">
    <location>
        <begin position="338"/>
        <end position="355"/>
    </location>
</feature>
<evidence type="ECO:0000256" key="3">
    <source>
        <dbReference type="ARBA" id="ARBA00022989"/>
    </source>
</evidence>
<feature type="transmembrane region" description="Helical" evidence="5">
    <location>
        <begin position="310"/>
        <end position="331"/>
    </location>
</feature>
<dbReference type="GO" id="GO:0015355">
    <property type="term" value="F:secondary active monocarboxylate transmembrane transporter activity"/>
    <property type="evidence" value="ECO:0007669"/>
    <property type="project" value="TreeGrafter"/>
</dbReference>
<dbReference type="InterPro" id="IPR036259">
    <property type="entry name" value="MFS_trans_sf"/>
</dbReference>
<keyword evidence="8" id="KW-1185">Reference proteome</keyword>
<feature type="transmembrane region" description="Helical" evidence="5">
    <location>
        <begin position="125"/>
        <end position="144"/>
    </location>
</feature>
<feature type="transmembrane region" description="Helical" evidence="5">
    <location>
        <begin position="442"/>
        <end position="461"/>
    </location>
</feature>
<evidence type="ECO:0000256" key="4">
    <source>
        <dbReference type="ARBA" id="ARBA00023136"/>
    </source>
</evidence>
<dbReference type="InterPro" id="IPR020846">
    <property type="entry name" value="MFS_dom"/>
</dbReference>
<dbReference type="Gene3D" id="1.20.1250.20">
    <property type="entry name" value="MFS general substrate transporter like domains"/>
    <property type="match status" value="2"/>
</dbReference>
<dbReference type="InterPro" id="IPR005828">
    <property type="entry name" value="MFS_sugar_transport-like"/>
</dbReference>
<evidence type="ECO:0000256" key="5">
    <source>
        <dbReference type="SAM" id="Phobius"/>
    </source>
</evidence>
<keyword evidence="3 5" id="KW-1133">Transmembrane helix</keyword>
<feature type="transmembrane region" description="Helical" evidence="5">
    <location>
        <begin position="270"/>
        <end position="290"/>
    </location>
</feature>
<sequence length="498" mass="54927">MEEEHVHYNVQDEKPDLRPAAVMRYLKSRIPTLKPPLTESGTPFNPFPALRMINTKQWMFILVAFLGWTWDAFDFFSVSLTATHIAKTFDRPVSDITWGITLVLMLRSVGAVIFGLAGDRWGRKYPFMVNLFLFFVIELASGFVQTYQQFLGVRALFGIAMGGIYGLCAATALDDCPGPARGFISGLLQQGYAFGYLLGVVFNRAITPNSPHGWRALFWFGACPPLLIIVFRWFLPETDGYIAQKAYAAEQDSLGKSFIKQSKTAMKTHWLMFIFLVVFMTGMNFMSHGSQDLFPTYVEAQLGFSEDATTVANVVANLGALTGGITLGHISNFAGRRLTLIVACICGGALIYPWGFSKSNAGINASAFFLQFFVQGAWGVVPIHISELSPPNFRAFIVGVSYQLGNLASSASSTIESTIGERFPLYDDNGEKIEDAYDYGKVMAILMGSVFGYVLIVSFFGPEKRNADLSAVAEDDDLMNHKRVSHDEEKGVAAVSTN</sequence>
<gene>
    <name evidence="7" type="ORF">TRICI_004397</name>
</gene>
<feature type="domain" description="Major facilitator superfamily (MFS) profile" evidence="6">
    <location>
        <begin position="60"/>
        <end position="465"/>
    </location>
</feature>
<comment type="subcellular location">
    <subcellularLocation>
        <location evidence="1">Membrane</location>
        <topology evidence="1">Multi-pass membrane protein</topology>
    </subcellularLocation>
</comment>
<organism evidence="7 8">
    <name type="scientific">Trichomonascus ciferrii</name>
    <dbReference type="NCBI Taxonomy" id="44093"/>
    <lineage>
        <taxon>Eukaryota</taxon>
        <taxon>Fungi</taxon>
        <taxon>Dikarya</taxon>
        <taxon>Ascomycota</taxon>
        <taxon>Saccharomycotina</taxon>
        <taxon>Dipodascomycetes</taxon>
        <taxon>Dipodascales</taxon>
        <taxon>Trichomonascaceae</taxon>
        <taxon>Trichomonascus</taxon>
        <taxon>Trichomonascus ciferrii complex</taxon>
    </lineage>
</organism>
<keyword evidence="4 5" id="KW-0472">Membrane</keyword>
<protein>
    <recommendedName>
        <fullName evidence="6">Major facilitator superfamily (MFS) profile domain-containing protein</fullName>
    </recommendedName>
</protein>
<dbReference type="GO" id="GO:0035879">
    <property type="term" value="P:plasma membrane lactate transport"/>
    <property type="evidence" value="ECO:0007669"/>
    <property type="project" value="TreeGrafter"/>
</dbReference>
<dbReference type="CDD" id="cd17316">
    <property type="entry name" value="MFS_SV2_like"/>
    <property type="match status" value="1"/>
</dbReference>
<dbReference type="PANTHER" id="PTHR23508">
    <property type="entry name" value="CARBOXYLIC ACID TRANSPORTER PROTEIN HOMOLOG"/>
    <property type="match status" value="1"/>
</dbReference>
<evidence type="ECO:0000259" key="6">
    <source>
        <dbReference type="PROSITE" id="PS50850"/>
    </source>
</evidence>
<dbReference type="Pfam" id="PF00083">
    <property type="entry name" value="Sugar_tr"/>
    <property type="match status" value="1"/>
</dbReference>
<feature type="transmembrane region" description="Helical" evidence="5">
    <location>
        <begin position="58"/>
        <end position="76"/>
    </location>
</feature>
<keyword evidence="2 5" id="KW-0812">Transmembrane</keyword>
<dbReference type="PROSITE" id="PS50850">
    <property type="entry name" value="MFS"/>
    <property type="match status" value="1"/>
</dbReference>
<dbReference type="OrthoDB" id="5296287at2759"/>
<feature type="transmembrane region" description="Helical" evidence="5">
    <location>
        <begin position="150"/>
        <end position="170"/>
    </location>
</feature>